<proteinExistence type="predicted"/>
<dbReference type="Proteomes" id="UP000815846">
    <property type="component" value="Unassembled WGS sequence"/>
</dbReference>
<evidence type="ECO:0000313" key="1">
    <source>
        <dbReference type="EMBL" id="TYK64752.1"/>
    </source>
</evidence>
<evidence type="ECO:0008006" key="3">
    <source>
        <dbReference type="Google" id="ProtNLM"/>
    </source>
</evidence>
<sequence>MQGRHKRLPIILILLISACKPESGLVNIDAQLQPQCITSQSQCEISTTAGTFIVQFSQSMPNSKLTDNIKTELPFTIEVSSRTPEGNVLQSISKISGYLEGKDMFMGKVPVFFEKQAGNNNYVATSLLASCSEEQMVWRLWLTVNSAGAEQRFFVDFMSQRL</sequence>
<organism evidence="1 2">
    <name type="scientific">Colwellia echini</name>
    <dbReference type="NCBI Taxonomy" id="1982103"/>
    <lineage>
        <taxon>Bacteria</taxon>
        <taxon>Pseudomonadati</taxon>
        <taxon>Pseudomonadota</taxon>
        <taxon>Gammaproteobacteria</taxon>
        <taxon>Alteromonadales</taxon>
        <taxon>Colwelliaceae</taxon>
        <taxon>Colwellia</taxon>
    </lineage>
</organism>
<reference evidence="1 2" key="1">
    <citation type="submission" date="2019-08" db="EMBL/GenBank/DDBJ databases">
        <title>Microbe sample from Colwellia echini.</title>
        <authorList>
            <person name="Christiansen L."/>
            <person name="Pathiraja D."/>
            <person name="Schultz-Johansen M."/>
            <person name="Choi I.-G."/>
            <person name="Stougaard P."/>
        </authorList>
    </citation>
    <scope>NUCLEOTIDE SEQUENCE [LARGE SCALE GENOMIC DNA]</scope>
    <source>
        <strain evidence="1 2">A3</strain>
    </source>
</reference>
<protein>
    <recommendedName>
        <fullName evidence="3">Lipoprotein</fullName>
    </recommendedName>
</protein>
<evidence type="ECO:0000313" key="2">
    <source>
        <dbReference type="Proteomes" id="UP000815846"/>
    </source>
</evidence>
<dbReference type="EMBL" id="PJAI02000019">
    <property type="protein sequence ID" value="TYK64752.1"/>
    <property type="molecule type" value="Genomic_DNA"/>
</dbReference>
<dbReference type="PROSITE" id="PS51257">
    <property type="entry name" value="PROKAR_LIPOPROTEIN"/>
    <property type="match status" value="1"/>
</dbReference>
<comment type="caution">
    <text evidence="1">The sequence shown here is derived from an EMBL/GenBank/DDBJ whole genome shotgun (WGS) entry which is preliminary data.</text>
</comment>
<gene>
    <name evidence="1" type="ORF">CWS31_014115</name>
</gene>
<name>A0ABY3MUH9_9GAMM</name>
<keyword evidence="2" id="KW-1185">Reference proteome</keyword>
<accession>A0ABY3MUH9</accession>